<reference evidence="2" key="1">
    <citation type="journal article" date="2012" name="PLoS Genet.">
        <title>The genomes of the fungal plant pathogens Cladosporium fulvum and Dothistroma septosporum reveal adaptation to different hosts and lifestyles but also signatures of common ancestry.</title>
        <authorList>
            <person name="de Wit P.J.G.M."/>
            <person name="van der Burgt A."/>
            <person name="Oekmen B."/>
            <person name="Stergiopoulos I."/>
            <person name="Abd-Elsalam K.A."/>
            <person name="Aerts A.L."/>
            <person name="Bahkali A.H."/>
            <person name="Beenen H.G."/>
            <person name="Chettri P."/>
            <person name="Cox M.P."/>
            <person name="Datema E."/>
            <person name="de Vries R.P."/>
            <person name="Dhillon B."/>
            <person name="Ganley A.R."/>
            <person name="Griffiths S.A."/>
            <person name="Guo Y."/>
            <person name="Hamelin R.C."/>
            <person name="Henrissat B."/>
            <person name="Kabir M.S."/>
            <person name="Jashni M.K."/>
            <person name="Kema G."/>
            <person name="Klaubauf S."/>
            <person name="Lapidus A."/>
            <person name="Levasseur A."/>
            <person name="Lindquist E."/>
            <person name="Mehrabi R."/>
            <person name="Ohm R.A."/>
            <person name="Owen T.J."/>
            <person name="Salamov A."/>
            <person name="Schwelm A."/>
            <person name="Schijlen E."/>
            <person name="Sun H."/>
            <person name="van den Burg H.A."/>
            <person name="van Ham R.C.H.J."/>
            <person name="Zhang S."/>
            <person name="Goodwin S.B."/>
            <person name="Grigoriev I.V."/>
            <person name="Collemare J."/>
            <person name="Bradshaw R.E."/>
        </authorList>
    </citation>
    <scope>NUCLEOTIDE SEQUENCE [LARGE SCALE GENOMIC DNA]</scope>
    <source>
        <strain evidence="2">NZE10 / CBS 128990</strain>
    </source>
</reference>
<evidence type="ECO:0000313" key="1">
    <source>
        <dbReference type="EMBL" id="EME45109.1"/>
    </source>
</evidence>
<protein>
    <submittedName>
        <fullName evidence="1">Uncharacterized protein</fullName>
    </submittedName>
</protein>
<name>N1PRS9_DOTSN</name>
<evidence type="ECO:0000313" key="2">
    <source>
        <dbReference type="Proteomes" id="UP000016933"/>
    </source>
</evidence>
<gene>
    <name evidence="1" type="ORF">DOTSEDRAFT_23189</name>
</gene>
<accession>N1PRS9</accession>
<keyword evidence="2" id="KW-1185">Reference proteome</keyword>
<dbReference type="Proteomes" id="UP000016933">
    <property type="component" value="Unassembled WGS sequence"/>
</dbReference>
<dbReference type="AlphaFoldDB" id="N1PRS9"/>
<dbReference type="HOGENOM" id="CLU_1147175_0_0_1"/>
<proteinExistence type="predicted"/>
<sequence>MDASIAASQVESNLNLASSLDQQPVHPSINYIGDWSIDNIILAQRKKFNFPFKTLELHALVYAHDINGQPGTYVYLDQREETGAVKYSLPTKRLRIDGSEKWTLGTWARMAASKTKPEMGRLREVDVHMIAPMGGPGEERLRAVALFMGDVMVEMRGDRDGNSIWCGEEMIERSLGESFQQGVWYEVARGFNVLKQEVALSIQDRDGKVMDALPRNEDVNKGSWSPYDGEGAFVRQMTRRDE</sequence>
<reference evidence="1 2" key="2">
    <citation type="journal article" date="2012" name="PLoS Pathog.">
        <title>Diverse lifestyles and strategies of plant pathogenesis encoded in the genomes of eighteen Dothideomycetes fungi.</title>
        <authorList>
            <person name="Ohm R.A."/>
            <person name="Feau N."/>
            <person name="Henrissat B."/>
            <person name="Schoch C.L."/>
            <person name="Horwitz B.A."/>
            <person name="Barry K.W."/>
            <person name="Condon B.J."/>
            <person name="Copeland A.C."/>
            <person name="Dhillon B."/>
            <person name="Glaser F."/>
            <person name="Hesse C.N."/>
            <person name="Kosti I."/>
            <person name="LaButti K."/>
            <person name="Lindquist E.A."/>
            <person name="Lucas S."/>
            <person name="Salamov A.A."/>
            <person name="Bradshaw R.E."/>
            <person name="Ciuffetti L."/>
            <person name="Hamelin R.C."/>
            <person name="Kema G.H.J."/>
            <person name="Lawrence C."/>
            <person name="Scott J.A."/>
            <person name="Spatafora J.W."/>
            <person name="Turgeon B.G."/>
            <person name="de Wit P.J.G.M."/>
            <person name="Zhong S."/>
            <person name="Goodwin S.B."/>
            <person name="Grigoriev I.V."/>
        </authorList>
    </citation>
    <scope>NUCLEOTIDE SEQUENCE [LARGE SCALE GENOMIC DNA]</scope>
    <source>
        <strain evidence="2">NZE10 / CBS 128990</strain>
    </source>
</reference>
<organism evidence="1 2">
    <name type="scientific">Dothistroma septosporum (strain NZE10 / CBS 128990)</name>
    <name type="common">Red band needle blight fungus</name>
    <name type="synonym">Mycosphaerella pini</name>
    <dbReference type="NCBI Taxonomy" id="675120"/>
    <lineage>
        <taxon>Eukaryota</taxon>
        <taxon>Fungi</taxon>
        <taxon>Dikarya</taxon>
        <taxon>Ascomycota</taxon>
        <taxon>Pezizomycotina</taxon>
        <taxon>Dothideomycetes</taxon>
        <taxon>Dothideomycetidae</taxon>
        <taxon>Mycosphaerellales</taxon>
        <taxon>Mycosphaerellaceae</taxon>
        <taxon>Dothistroma</taxon>
    </lineage>
</organism>
<dbReference type="EMBL" id="KB446538">
    <property type="protein sequence ID" value="EME45109.1"/>
    <property type="molecule type" value="Genomic_DNA"/>
</dbReference>